<evidence type="ECO:0000256" key="7">
    <source>
        <dbReference type="ARBA" id="ARBA00022989"/>
    </source>
</evidence>
<accession>A0A388KYB4</accession>
<dbReference type="FunFam" id="3.40.50.300:FF:000665">
    <property type="entry name" value="ABC transporter A family member 2"/>
    <property type="match status" value="1"/>
</dbReference>
<comment type="similarity">
    <text evidence="2">Belongs to the ABC transporter superfamily. ABCA family. CPR flippase (TC 3.A.1.211) subfamily.</text>
</comment>
<dbReference type="EMBL" id="BFEA01000215">
    <property type="protein sequence ID" value="GBG75008.1"/>
    <property type="molecule type" value="Genomic_DNA"/>
</dbReference>
<dbReference type="InterPro" id="IPR013525">
    <property type="entry name" value="ABC2_TM"/>
</dbReference>
<proteinExistence type="inferred from homology"/>
<dbReference type="CDD" id="cd03263">
    <property type="entry name" value="ABC_subfamily_A"/>
    <property type="match status" value="1"/>
</dbReference>
<dbReference type="InterPro" id="IPR003593">
    <property type="entry name" value="AAA+_ATPase"/>
</dbReference>
<dbReference type="SMART" id="SM00382">
    <property type="entry name" value="AAA"/>
    <property type="match status" value="1"/>
</dbReference>
<reference evidence="11 12" key="1">
    <citation type="journal article" date="2018" name="Cell">
        <title>The Chara Genome: Secondary Complexity and Implications for Plant Terrestrialization.</title>
        <authorList>
            <person name="Nishiyama T."/>
            <person name="Sakayama H."/>
            <person name="Vries J.D."/>
            <person name="Buschmann H."/>
            <person name="Saint-Marcoux D."/>
            <person name="Ullrich K.K."/>
            <person name="Haas F.B."/>
            <person name="Vanderstraeten L."/>
            <person name="Becker D."/>
            <person name="Lang D."/>
            <person name="Vosolsobe S."/>
            <person name="Rombauts S."/>
            <person name="Wilhelmsson P.K.I."/>
            <person name="Janitza P."/>
            <person name="Kern R."/>
            <person name="Heyl A."/>
            <person name="Rumpler F."/>
            <person name="Villalobos L.I.A.C."/>
            <person name="Clay J.M."/>
            <person name="Skokan R."/>
            <person name="Toyoda A."/>
            <person name="Suzuki Y."/>
            <person name="Kagoshima H."/>
            <person name="Schijlen E."/>
            <person name="Tajeshwar N."/>
            <person name="Catarino B."/>
            <person name="Hetherington A.J."/>
            <person name="Saltykova A."/>
            <person name="Bonnot C."/>
            <person name="Breuninger H."/>
            <person name="Symeonidi A."/>
            <person name="Radhakrishnan G.V."/>
            <person name="Van Nieuwerburgh F."/>
            <person name="Deforce D."/>
            <person name="Chang C."/>
            <person name="Karol K.G."/>
            <person name="Hedrich R."/>
            <person name="Ulvskov P."/>
            <person name="Glockner G."/>
            <person name="Delwiche C.F."/>
            <person name="Petrasek J."/>
            <person name="Van de Peer Y."/>
            <person name="Friml J."/>
            <person name="Beilby M."/>
            <person name="Dolan L."/>
            <person name="Kohara Y."/>
            <person name="Sugano S."/>
            <person name="Fujiyama A."/>
            <person name="Delaux P.-M."/>
            <person name="Quint M."/>
            <person name="TheiBen G."/>
            <person name="Hagemann M."/>
            <person name="Harholt J."/>
            <person name="Dunand C."/>
            <person name="Zachgo S."/>
            <person name="Langdale J."/>
            <person name="Maumus F."/>
            <person name="Straeten D.V.D."/>
            <person name="Gould S.B."/>
            <person name="Rensing S.A."/>
        </authorList>
    </citation>
    <scope>NUCLEOTIDE SEQUENCE [LARGE SCALE GENOMIC DNA]</scope>
    <source>
        <strain evidence="11 12">S276</strain>
    </source>
</reference>
<dbReference type="InterPro" id="IPR027417">
    <property type="entry name" value="P-loop_NTPase"/>
</dbReference>
<keyword evidence="6" id="KW-0067">ATP-binding</keyword>
<dbReference type="InterPro" id="IPR026082">
    <property type="entry name" value="ABCA"/>
</dbReference>
<dbReference type="AlphaFoldDB" id="A0A388KYB4"/>
<keyword evidence="8 9" id="KW-0472">Membrane</keyword>
<gene>
    <name evidence="11" type="ORF">CBR_g19522</name>
</gene>
<feature type="transmembrane region" description="Helical" evidence="9">
    <location>
        <begin position="419"/>
        <end position="440"/>
    </location>
</feature>
<keyword evidence="5" id="KW-0547">Nucleotide-binding</keyword>
<comment type="subcellular location">
    <subcellularLocation>
        <location evidence="1">Membrane</location>
        <topology evidence="1">Multi-pass membrane protein</topology>
    </subcellularLocation>
</comment>
<feature type="domain" description="ABC transporter" evidence="10">
    <location>
        <begin position="583"/>
        <end position="820"/>
    </location>
</feature>
<dbReference type="Pfam" id="PF00005">
    <property type="entry name" value="ABC_tran"/>
    <property type="match status" value="1"/>
</dbReference>
<feature type="transmembrane region" description="Helical" evidence="9">
    <location>
        <begin position="350"/>
        <end position="376"/>
    </location>
</feature>
<feature type="transmembrane region" description="Helical" evidence="9">
    <location>
        <begin position="308"/>
        <end position="330"/>
    </location>
</feature>
<dbReference type="PANTHER" id="PTHR19229">
    <property type="entry name" value="ATP-BINDING CASSETTE TRANSPORTER SUBFAMILY A ABCA"/>
    <property type="match status" value="1"/>
</dbReference>
<dbReference type="OMA" id="TSFIEMM"/>
<dbReference type="Proteomes" id="UP000265515">
    <property type="component" value="Unassembled WGS sequence"/>
</dbReference>
<dbReference type="GO" id="GO:0005319">
    <property type="term" value="F:lipid transporter activity"/>
    <property type="evidence" value="ECO:0007669"/>
    <property type="project" value="TreeGrafter"/>
</dbReference>
<dbReference type="Gene3D" id="3.40.50.300">
    <property type="entry name" value="P-loop containing nucleotide triphosphate hydrolases"/>
    <property type="match status" value="1"/>
</dbReference>
<protein>
    <recommendedName>
        <fullName evidence="10">ABC transporter domain-containing protein</fullName>
    </recommendedName>
</protein>
<dbReference type="Pfam" id="PF12698">
    <property type="entry name" value="ABC2_membrane_3"/>
    <property type="match status" value="1"/>
</dbReference>
<keyword evidence="3" id="KW-0813">Transport</keyword>
<keyword evidence="12" id="KW-1185">Reference proteome</keyword>
<dbReference type="Pfam" id="PF24526">
    <property type="entry name" value="ABCA12_C"/>
    <property type="match status" value="1"/>
</dbReference>
<keyword evidence="4 9" id="KW-0812">Transmembrane</keyword>
<dbReference type="InterPro" id="IPR003439">
    <property type="entry name" value="ABC_transporter-like_ATP-bd"/>
</dbReference>
<evidence type="ECO:0000256" key="3">
    <source>
        <dbReference type="ARBA" id="ARBA00022448"/>
    </source>
</evidence>
<organism evidence="11 12">
    <name type="scientific">Chara braunii</name>
    <name type="common">Braun's stonewort</name>
    <dbReference type="NCBI Taxonomy" id="69332"/>
    <lineage>
        <taxon>Eukaryota</taxon>
        <taxon>Viridiplantae</taxon>
        <taxon>Streptophyta</taxon>
        <taxon>Charophyceae</taxon>
        <taxon>Charales</taxon>
        <taxon>Characeae</taxon>
        <taxon>Chara</taxon>
    </lineage>
</organism>
<dbReference type="SUPFAM" id="SSF52540">
    <property type="entry name" value="P-loop containing nucleoside triphosphate hydrolases"/>
    <property type="match status" value="1"/>
</dbReference>
<dbReference type="InterPro" id="IPR017871">
    <property type="entry name" value="ABC_transporter-like_CS"/>
</dbReference>
<evidence type="ECO:0000256" key="4">
    <source>
        <dbReference type="ARBA" id="ARBA00022692"/>
    </source>
</evidence>
<sequence length="902" mass="99840">MVEEECGDVFGTVRGRARDEVGMFGQAADNDVDAIMPAVSLEEAAHEVHGDGLPPIAELVVNGGEVWAGQIALGVSMMKRWKELNMGHGGVDFLGGLVVGSSREGIGNAVAFAGVGLQFKEPLTNYHERPMLLVLKNCSEVAPLLALAAENGSVVGADNESSIVFVLPTQPSFVGAPLPDIPENRRMIPLLVRCLSANVTYFASSSEVNKRVFQSYKVTDEGVPLALDFRNTSRTHLDVNIWFNETLTAFSFGQWPKRQLRLPRSLNAVTNAFLRWATNKSEVYAPMLYVKDMPKPETNLNLDISSGIGPLFFCWVLHLLLPVTVFNLVYEKEKNLRMMMKMHGLGDNAYWVISYGYFFVISILYNGLFLAAASAIRLNFFIRNDYSVQVVFFFLVANNIIALSFLITPLFSSVKTAMVVSYLYVFGMGLLGEFVIRNFWEDVTLTPWLLRCIQIVPAWAIYRGLLELGAYASIAKYEGSRGLSWDRMSEPYNGMDEVMYTLLVEWFVFLLLALYLDKVVVTGSGVKRHPLFFLKYFWRRWGDKGADGKRVPLMSLPGDAQQDVLEERAAVELALNDPKGYSIVCDHLRKVYPGVDGNPEKVAVRELSLAVRRGECFGMLGPNGAGKTTSINMMIGFLSPSSGNALIEGLSIDDDVDMIYSLMGVCPQHDLLWESLTAREHLWFFGRLKNLKGQELKDAVDASLKNVDLHHATVADRFAGKYSGGMKRRLSVAISLIGDPLVVYMDEPSTGLDPASRNNLWKVVKAAKKNRAIILTTHSMEEAEALCDRIGIVVDGEFQCIGAPKELTARYGGTFVFTISTPVSQEAEVQDLVISLSPNVRKIYGIGGTQKFEMPVGDVKIADVFARVEAAKKRLTIHAWGIANTTLEDVFIRVAKEAGNVM</sequence>
<name>A0A388KYB4_CHABU</name>
<dbReference type="PANTHER" id="PTHR19229:SF154">
    <property type="entry name" value="ABC TRANSPORTER A FAMILY MEMBER 3-RELATED"/>
    <property type="match status" value="1"/>
</dbReference>
<evidence type="ECO:0000259" key="10">
    <source>
        <dbReference type="PROSITE" id="PS50893"/>
    </source>
</evidence>
<evidence type="ECO:0000256" key="9">
    <source>
        <dbReference type="SAM" id="Phobius"/>
    </source>
</evidence>
<dbReference type="PROSITE" id="PS50893">
    <property type="entry name" value="ABC_TRANSPORTER_2"/>
    <property type="match status" value="1"/>
</dbReference>
<dbReference type="PROSITE" id="PS00211">
    <property type="entry name" value="ABC_TRANSPORTER_1"/>
    <property type="match status" value="1"/>
</dbReference>
<comment type="caution">
    <text evidence="11">The sequence shown here is derived from an EMBL/GenBank/DDBJ whole genome shotgun (WGS) entry which is preliminary data.</text>
</comment>
<keyword evidence="7 9" id="KW-1133">Transmembrane helix</keyword>
<dbReference type="Gramene" id="GBG75008">
    <property type="protein sequence ID" value="GBG75008"/>
    <property type="gene ID" value="CBR_g19522"/>
</dbReference>
<evidence type="ECO:0000313" key="11">
    <source>
        <dbReference type="EMBL" id="GBG75008.1"/>
    </source>
</evidence>
<dbReference type="GO" id="GO:0005524">
    <property type="term" value="F:ATP binding"/>
    <property type="evidence" value="ECO:0007669"/>
    <property type="project" value="UniProtKB-KW"/>
</dbReference>
<dbReference type="STRING" id="69332.A0A388KYB4"/>
<feature type="transmembrane region" description="Helical" evidence="9">
    <location>
        <begin position="388"/>
        <end position="407"/>
    </location>
</feature>
<dbReference type="GO" id="GO:0016887">
    <property type="term" value="F:ATP hydrolysis activity"/>
    <property type="evidence" value="ECO:0007669"/>
    <property type="project" value="InterPro"/>
</dbReference>
<dbReference type="GO" id="GO:0016020">
    <property type="term" value="C:membrane"/>
    <property type="evidence" value="ECO:0007669"/>
    <property type="project" value="UniProtKB-SubCell"/>
</dbReference>
<evidence type="ECO:0000256" key="8">
    <source>
        <dbReference type="ARBA" id="ARBA00023136"/>
    </source>
</evidence>
<evidence type="ECO:0000313" key="12">
    <source>
        <dbReference type="Proteomes" id="UP000265515"/>
    </source>
</evidence>
<evidence type="ECO:0000256" key="2">
    <source>
        <dbReference type="ARBA" id="ARBA00008526"/>
    </source>
</evidence>
<dbReference type="OrthoDB" id="8061355at2759"/>
<evidence type="ECO:0000256" key="5">
    <source>
        <dbReference type="ARBA" id="ARBA00022741"/>
    </source>
</evidence>
<evidence type="ECO:0000256" key="1">
    <source>
        <dbReference type="ARBA" id="ARBA00004141"/>
    </source>
</evidence>
<evidence type="ECO:0000256" key="6">
    <source>
        <dbReference type="ARBA" id="ARBA00022840"/>
    </source>
</evidence>
<dbReference type="GO" id="GO:0140359">
    <property type="term" value="F:ABC-type transporter activity"/>
    <property type="evidence" value="ECO:0007669"/>
    <property type="project" value="InterPro"/>
</dbReference>